<dbReference type="GO" id="GO:0030686">
    <property type="term" value="C:90S preribosome"/>
    <property type="evidence" value="ECO:0007669"/>
    <property type="project" value="InterPro"/>
</dbReference>
<dbReference type="Gene3D" id="2.130.10.10">
    <property type="entry name" value="YVTN repeat-like/Quinoprotein amine dehydrogenase"/>
    <property type="match status" value="1"/>
</dbReference>
<evidence type="ECO:0000313" key="4">
    <source>
        <dbReference type="WBParaSite" id="BXY_0137900.1"/>
    </source>
</evidence>
<dbReference type="Proteomes" id="UP000582659">
    <property type="component" value="Unassembled WGS sequence"/>
</dbReference>
<reference evidence="4" key="1">
    <citation type="submission" date="2016-11" db="UniProtKB">
        <authorList>
            <consortium name="WormBaseParasite"/>
        </authorList>
    </citation>
    <scope>IDENTIFICATION</scope>
</reference>
<dbReference type="GO" id="GO:0034455">
    <property type="term" value="C:t-UTP complex"/>
    <property type="evidence" value="ECO:0007669"/>
    <property type="project" value="TreeGrafter"/>
</dbReference>
<dbReference type="InterPro" id="IPR036322">
    <property type="entry name" value="WD40_repeat_dom_sf"/>
</dbReference>
<dbReference type="Proteomes" id="UP000095284">
    <property type="component" value="Unplaced"/>
</dbReference>
<gene>
    <name evidence="1" type="ORF">BXYJ_LOCUS1229</name>
</gene>
<organism evidence="2 4">
    <name type="scientific">Bursaphelenchus xylophilus</name>
    <name type="common">Pinewood nematode worm</name>
    <name type="synonym">Aphelenchoides xylophilus</name>
    <dbReference type="NCBI Taxonomy" id="6326"/>
    <lineage>
        <taxon>Eukaryota</taxon>
        <taxon>Metazoa</taxon>
        <taxon>Ecdysozoa</taxon>
        <taxon>Nematoda</taxon>
        <taxon>Chromadorea</taxon>
        <taxon>Rhabditida</taxon>
        <taxon>Tylenchina</taxon>
        <taxon>Tylenchomorpha</taxon>
        <taxon>Aphelenchoidea</taxon>
        <taxon>Aphelenchoididae</taxon>
        <taxon>Bursaphelenchus</taxon>
    </lineage>
</organism>
<dbReference type="Proteomes" id="UP000659654">
    <property type="component" value="Unassembled WGS sequence"/>
</dbReference>
<dbReference type="GO" id="GO:0003723">
    <property type="term" value="F:RNA binding"/>
    <property type="evidence" value="ECO:0007669"/>
    <property type="project" value="TreeGrafter"/>
</dbReference>
<dbReference type="eggNOG" id="KOG2048">
    <property type="taxonomic scope" value="Eukaryota"/>
</dbReference>
<name>A0A1I7RKZ4_BURXY</name>
<dbReference type="EMBL" id="CAJFCV020000001">
    <property type="protein sequence ID" value="CAG9083676.1"/>
    <property type="molecule type" value="Genomic_DNA"/>
</dbReference>
<dbReference type="GO" id="GO:0032040">
    <property type="term" value="C:small-subunit processome"/>
    <property type="evidence" value="ECO:0007669"/>
    <property type="project" value="TreeGrafter"/>
</dbReference>
<dbReference type="InterPro" id="IPR046351">
    <property type="entry name" value="UTP4"/>
</dbReference>
<dbReference type="AlphaFoldDB" id="A0A1I7RKZ4"/>
<dbReference type="EMBL" id="CAJFDI010000001">
    <property type="protein sequence ID" value="CAD5209011.1"/>
    <property type="molecule type" value="Genomic_DNA"/>
</dbReference>
<sequence length="665" mass="73662">MTVTDLKSVNVEEVDFLRRSGFSTSLLILNQDLGKVCAIRKCDDKNVDKQISFVEFYNILNLPAMYLEVQIPFVDIIVESGIWLGKKVLLGCNDGSVFLVSPFKTNMERHPLAVSSIISAARLSDTQAVLATGSGELKFIEIPEDGKIDLKKTVALNSDQRITSIAMSPKRPLLAIGLINSLMFFNIETNKQNIVHVPAQGNKNTVVWSLLFLDELLFSGDSRGKVTIYNANSFAVIKIIQTHETDVLSLCSDGEQVFASGVDHRIQVLKSTASVNVRSDWNTVGQRIIHKNDVNAMVAVGSWLISAGAEHKIYISNARFYIYFAKGKKWVSTDTRSLMAASLQSVELWRLHTSISDASLFGSTYVVRKDNGPTRLLRLLSPKGAVIYDFSVSPDFKHLTLFTQEGLLLYSINITKDNVKVERVFRVKPELAGDVTALTSTKTNVFVARGNAEIVKLNFKSKKIEKIAFADGAATISKLRSSEDGRYLVGTDTRCRGFYVDLKAKVDLDDAVVFIPCKDAIADLRFTGTKLVAFTPGAETKLRLFEIGSKKCKILKLSSIFEGINREICLGISSYSNDSVILHGSHGNVVILDNLCEKSQNLQLIQRCPNTLENEGDFEKLRFPVDAELFEGSEINGANSLIVCQNNSTSLPTRAPFRIKRYGRV</sequence>
<keyword evidence="3" id="KW-1185">Reference proteome</keyword>
<dbReference type="PANTHER" id="PTHR44163:SF1">
    <property type="entry name" value="U3 SMALL NUCLEOLAR RNA-ASSOCIATED PROTEIN 4 HOMOLOG"/>
    <property type="match status" value="1"/>
</dbReference>
<dbReference type="PANTHER" id="PTHR44163">
    <property type="entry name" value="U3 SMALL NUCLEOLAR RNA-ASSOCIATED PROTEIN 4 HOMOLOG"/>
    <property type="match status" value="1"/>
</dbReference>
<evidence type="ECO:0000313" key="2">
    <source>
        <dbReference type="Proteomes" id="UP000095284"/>
    </source>
</evidence>
<dbReference type="SUPFAM" id="SSF50978">
    <property type="entry name" value="WD40 repeat-like"/>
    <property type="match status" value="2"/>
</dbReference>
<proteinExistence type="predicted"/>
<evidence type="ECO:0000313" key="1">
    <source>
        <dbReference type="EMBL" id="CAD5209011.1"/>
    </source>
</evidence>
<dbReference type="WBParaSite" id="BXY_0137900.1">
    <property type="protein sequence ID" value="BXY_0137900.1"/>
    <property type="gene ID" value="BXY_0137900"/>
</dbReference>
<dbReference type="InterPro" id="IPR015943">
    <property type="entry name" value="WD40/YVTN_repeat-like_dom_sf"/>
</dbReference>
<evidence type="ECO:0000313" key="3">
    <source>
        <dbReference type="Proteomes" id="UP000659654"/>
    </source>
</evidence>
<dbReference type="GO" id="GO:0000462">
    <property type="term" value="P:maturation of SSU-rRNA from tricistronic rRNA transcript (SSU-rRNA, 5.8S rRNA, LSU-rRNA)"/>
    <property type="evidence" value="ECO:0007669"/>
    <property type="project" value="InterPro"/>
</dbReference>
<accession>A0A1I7RKZ4</accession>
<dbReference type="SMR" id="A0A1I7RKZ4"/>
<protein>
    <submittedName>
        <fullName evidence="1">(pine wood nematode) hypothetical protein</fullName>
    </submittedName>
</protein>
<reference evidence="1" key="2">
    <citation type="submission" date="2020-09" db="EMBL/GenBank/DDBJ databases">
        <authorList>
            <person name="Kikuchi T."/>
        </authorList>
    </citation>
    <scope>NUCLEOTIDE SEQUENCE</scope>
    <source>
        <strain evidence="1">Ka4C1</strain>
    </source>
</reference>
<dbReference type="OrthoDB" id="8883818at2759"/>